<keyword evidence="1 6" id="KW-0489">Methyltransferase</keyword>
<dbReference type="Gene3D" id="3.40.50.150">
    <property type="entry name" value="Vaccinia Virus protein VP39"/>
    <property type="match status" value="1"/>
</dbReference>
<keyword evidence="7" id="KW-1185">Reference proteome</keyword>
<accession>A0A6A5ZXX8</accession>
<evidence type="ECO:0000313" key="7">
    <source>
        <dbReference type="Proteomes" id="UP000799771"/>
    </source>
</evidence>
<dbReference type="PANTHER" id="PTHR43712">
    <property type="entry name" value="PUTATIVE (AFU_ORTHOLOGUE AFUA_4G14580)-RELATED"/>
    <property type="match status" value="1"/>
</dbReference>
<reference evidence="6" key="1">
    <citation type="journal article" date="2020" name="Stud. Mycol.">
        <title>101 Dothideomycetes genomes: a test case for predicting lifestyles and emergence of pathogens.</title>
        <authorList>
            <person name="Haridas S."/>
            <person name="Albert R."/>
            <person name="Binder M."/>
            <person name="Bloem J."/>
            <person name="Labutti K."/>
            <person name="Salamov A."/>
            <person name="Andreopoulos B."/>
            <person name="Baker S."/>
            <person name="Barry K."/>
            <person name="Bills G."/>
            <person name="Bluhm B."/>
            <person name="Cannon C."/>
            <person name="Castanera R."/>
            <person name="Culley D."/>
            <person name="Daum C."/>
            <person name="Ezra D."/>
            <person name="Gonzalez J."/>
            <person name="Henrissat B."/>
            <person name="Kuo A."/>
            <person name="Liang C."/>
            <person name="Lipzen A."/>
            <person name="Lutzoni F."/>
            <person name="Magnuson J."/>
            <person name="Mondo S."/>
            <person name="Nolan M."/>
            <person name="Ohm R."/>
            <person name="Pangilinan J."/>
            <person name="Park H.-J."/>
            <person name="Ramirez L."/>
            <person name="Alfaro M."/>
            <person name="Sun H."/>
            <person name="Tritt A."/>
            <person name="Yoshinaga Y."/>
            <person name="Zwiers L.-H."/>
            <person name="Turgeon B."/>
            <person name="Goodwin S."/>
            <person name="Spatafora J."/>
            <person name="Crous P."/>
            <person name="Grigoriev I."/>
        </authorList>
    </citation>
    <scope>NUCLEOTIDE SEQUENCE</scope>
    <source>
        <strain evidence="6">CBS 119687</strain>
    </source>
</reference>
<evidence type="ECO:0000256" key="4">
    <source>
        <dbReference type="PIRSR" id="PIRSR005739-1"/>
    </source>
</evidence>
<dbReference type="PIRSF" id="PIRSF005739">
    <property type="entry name" value="O-mtase"/>
    <property type="match status" value="1"/>
</dbReference>
<feature type="active site" description="Proton acceptor" evidence="4">
    <location>
        <position position="301"/>
    </location>
</feature>
<dbReference type="Proteomes" id="UP000799771">
    <property type="component" value="Unassembled WGS sequence"/>
</dbReference>
<evidence type="ECO:0000256" key="2">
    <source>
        <dbReference type="ARBA" id="ARBA00022679"/>
    </source>
</evidence>
<dbReference type="InterPro" id="IPR016461">
    <property type="entry name" value="COMT-like"/>
</dbReference>
<evidence type="ECO:0000259" key="5">
    <source>
        <dbReference type="Pfam" id="PF00891"/>
    </source>
</evidence>
<dbReference type="InterPro" id="IPR036388">
    <property type="entry name" value="WH-like_DNA-bd_sf"/>
</dbReference>
<sequence>MESILLTIEVATEAAQKEELPEHWRIKLLDATTNLVTALQKPKDVLVREAFWLGRFMAMRVLHQLGVFRKIVEKGSVTSAELAKDSQADQLLLERFLRVMTASGYVTELDDTTYGPNKLTTALVDRHMEGMVEAIFDMGIKTMAMMPDFLAKTGYKNPDDQFHGPLQYRYESPGQDFFSILIARPALLEAFTSFFEGDKVGKPDWVDWFPVKERLLDDPTISLEKNGVLFVDVAGGRGQDLLAFKRRFPEYPGKYHLFDQPHIVRDHTLDLGDRVEKISFNFFQDQVTPGARLYYMKFIMHDWSDEKCLLILSNVTTSMKKGFSQLIIEDYILPTTGTTTLPAIWDMQMMTYLAAMERTEKQWRALLGKAGLSIEGFYQPPHDGTGIIVTELKQ</sequence>
<dbReference type="GeneID" id="54407424"/>
<dbReference type="OrthoDB" id="3340390at2759"/>
<organism evidence="6 7">
    <name type="scientific">Dothidotthia symphoricarpi CBS 119687</name>
    <dbReference type="NCBI Taxonomy" id="1392245"/>
    <lineage>
        <taxon>Eukaryota</taxon>
        <taxon>Fungi</taxon>
        <taxon>Dikarya</taxon>
        <taxon>Ascomycota</taxon>
        <taxon>Pezizomycotina</taxon>
        <taxon>Dothideomycetes</taxon>
        <taxon>Pleosporomycetidae</taxon>
        <taxon>Pleosporales</taxon>
        <taxon>Dothidotthiaceae</taxon>
        <taxon>Dothidotthia</taxon>
    </lineage>
</organism>
<dbReference type="PROSITE" id="PS51683">
    <property type="entry name" value="SAM_OMT_II"/>
    <property type="match status" value="1"/>
</dbReference>
<dbReference type="AlphaFoldDB" id="A0A6A5ZXX8"/>
<dbReference type="PANTHER" id="PTHR43712:SF1">
    <property type="entry name" value="HYPOTHETICAL O-METHYLTRANSFERASE (EUROFUNG)-RELATED"/>
    <property type="match status" value="1"/>
</dbReference>
<dbReference type="RefSeq" id="XP_033518269.1">
    <property type="nucleotide sequence ID" value="XM_033666992.1"/>
</dbReference>
<dbReference type="GO" id="GO:0032259">
    <property type="term" value="P:methylation"/>
    <property type="evidence" value="ECO:0007669"/>
    <property type="project" value="UniProtKB-KW"/>
</dbReference>
<proteinExistence type="predicted"/>
<dbReference type="SUPFAM" id="SSF53335">
    <property type="entry name" value="S-adenosyl-L-methionine-dependent methyltransferases"/>
    <property type="match status" value="1"/>
</dbReference>
<name>A0A6A5ZXX8_9PLEO</name>
<evidence type="ECO:0000313" key="6">
    <source>
        <dbReference type="EMBL" id="KAF2123875.1"/>
    </source>
</evidence>
<dbReference type="InterPro" id="IPR029063">
    <property type="entry name" value="SAM-dependent_MTases_sf"/>
</dbReference>
<dbReference type="Gene3D" id="1.10.10.10">
    <property type="entry name" value="Winged helix-like DNA-binding domain superfamily/Winged helix DNA-binding domain"/>
    <property type="match status" value="1"/>
</dbReference>
<evidence type="ECO:0000256" key="3">
    <source>
        <dbReference type="ARBA" id="ARBA00022691"/>
    </source>
</evidence>
<dbReference type="GO" id="GO:0008171">
    <property type="term" value="F:O-methyltransferase activity"/>
    <property type="evidence" value="ECO:0007669"/>
    <property type="project" value="InterPro"/>
</dbReference>
<dbReference type="InterPro" id="IPR001077">
    <property type="entry name" value="COMT_C"/>
</dbReference>
<dbReference type="InterPro" id="IPR036390">
    <property type="entry name" value="WH_DNA-bd_sf"/>
</dbReference>
<keyword evidence="3" id="KW-0949">S-adenosyl-L-methionine</keyword>
<feature type="domain" description="O-methyltransferase C-terminal" evidence="5">
    <location>
        <begin position="230"/>
        <end position="372"/>
    </location>
</feature>
<protein>
    <submittedName>
        <fullName evidence="6">S-adenosyl-L-methionine-dependent methyltransferase</fullName>
    </submittedName>
</protein>
<dbReference type="EMBL" id="ML977521">
    <property type="protein sequence ID" value="KAF2123875.1"/>
    <property type="molecule type" value="Genomic_DNA"/>
</dbReference>
<dbReference type="Pfam" id="PF00891">
    <property type="entry name" value="Methyltransf_2"/>
    <property type="match status" value="1"/>
</dbReference>
<keyword evidence="2 6" id="KW-0808">Transferase</keyword>
<evidence type="ECO:0000256" key="1">
    <source>
        <dbReference type="ARBA" id="ARBA00022603"/>
    </source>
</evidence>
<dbReference type="SUPFAM" id="SSF46785">
    <property type="entry name" value="Winged helix' DNA-binding domain"/>
    <property type="match status" value="1"/>
</dbReference>
<gene>
    <name evidence="6" type="ORF">P153DRAFT_361522</name>
</gene>